<feature type="transmembrane region" description="Helical" evidence="8">
    <location>
        <begin position="174"/>
        <end position="195"/>
    </location>
</feature>
<dbReference type="InterPro" id="IPR011701">
    <property type="entry name" value="MFS"/>
</dbReference>
<keyword evidence="2" id="KW-0813">Transport</keyword>
<dbReference type="CDD" id="cd17321">
    <property type="entry name" value="MFS_MMR_MDR_like"/>
    <property type="match status" value="1"/>
</dbReference>
<dbReference type="Gene3D" id="1.20.1720.10">
    <property type="entry name" value="Multidrug resistance protein D"/>
    <property type="match status" value="1"/>
</dbReference>
<feature type="transmembrane region" description="Helical" evidence="8">
    <location>
        <begin position="145"/>
        <end position="168"/>
    </location>
</feature>
<feature type="transmembrane region" description="Helical" evidence="8">
    <location>
        <begin position="87"/>
        <end position="106"/>
    </location>
</feature>
<dbReference type="Pfam" id="PF07690">
    <property type="entry name" value="MFS_1"/>
    <property type="match status" value="1"/>
</dbReference>
<evidence type="ECO:0000256" key="5">
    <source>
        <dbReference type="ARBA" id="ARBA00022989"/>
    </source>
</evidence>
<evidence type="ECO:0000256" key="7">
    <source>
        <dbReference type="SAM" id="MobiDB-lite"/>
    </source>
</evidence>
<feature type="transmembrane region" description="Helical" evidence="8">
    <location>
        <begin position="366"/>
        <end position="390"/>
    </location>
</feature>
<dbReference type="PRINTS" id="PR01035">
    <property type="entry name" value="TCRTETA"/>
</dbReference>
<evidence type="ECO:0000256" key="6">
    <source>
        <dbReference type="ARBA" id="ARBA00023136"/>
    </source>
</evidence>
<dbReference type="PANTHER" id="PTHR42718:SF47">
    <property type="entry name" value="METHYL VIOLOGEN RESISTANCE PROTEIN SMVA"/>
    <property type="match status" value="1"/>
</dbReference>
<organism evidence="10 11">
    <name type="scientific">Streptosporangium longisporum</name>
    <dbReference type="NCBI Taxonomy" id="46187"/>
    <lineage>
        <taxon>Bacteria</taxon>
        <taxon>Bacillati</taxon>
        <taxon>Actinomycetota</taxon>
        <taxon>Actinomycetes</taxon>
        <taxon>Streptosporangiales</taxon>
        <taxon>Streptosporangiaceae</taxon>
        <taxon>Streptosporangium</taxon>
    </lineage>
</organism>
<feature type="domain" description="Major facilitator superfamily (MFS) profile" evidence="9">
    <location>
        <begin position="21"/>
        <end position="505"/>
    </location>
</feature>
<keyword evidence="4 8" id="KW-0812">Transmembrane</keyword>
<dbReference type="InterPro" id="IPR001958">
    <property type="entry name" value="Tet-R_TetA/multi-R_MdtG-like"/>
</dbReference>
<dbReference type="PROSITE" id="PS50850">
    <property type="entry name" value="MFS"/>
    <property type="match status" value="1"/>
</dbReference>
<feature type="compositionally biased region" description="Basic and acidic residues" evidence="7">
    <location>
        <begin position="556"/>
        <end position="567"/>
    </location>
</feature>
<comment type="subcellular location">
    <subcellularLocation>
        <location evidence="1">Cell membrane</location>
        <topology evidence="1">Multi-pass membrane protein</topology>
    </subcellularLocation>
</comment>
<gene>
    <name evidence="10" type="ORF">GCM10017559_78330</name>
</gene>
<feature type="compositionally biased region" description="Low complexity" evidence="7">
    <location>
        <begin position="508"/>
        <end position="555"/>
    </location>
</feature>
<evidence type="ECO:0000313" key="11">
    <source>
        <dbReference type="Proteomes" id="UP001499930"/>
    </source>
</evidence>
<feature type="transmembrane region" description="Helical" evidence="8">
    <location>
        <begin position="311"/>
        <end position="332"/>
    </location>
</feature>
<feature type="transmembrane region" description="Helical" evidence="8">
    <location>
        <begin position="480"/>
        <end position="502"/>
    </location>
</feature>
<dbReference type="Gene3D" id="1.20.1250.20">
    <property type="entry name" value="MFS general substrate transporter like domains"/>
    <property type="match status" value="1"/>
</dbReference>
<feature type="transmembrane region" description="Helical" evidence="8">
    <location>
        <begin position="20"/>
        <end position="43"/>
    </location>
</feature>
<feature type="transmembrane region" description="Helical" evidence="8">
    <location>
        <begin position="236"/>
        <end position="253"/>
    </location>
</feature>
<evidence type="ECO:0000313" key="10">
    <source>
        <dbReference type="EMBL" id="GAA3038560.1"/>
    </source>
</evidence>
<feature type="transmembrane region" description="Helical" evidence="8">
    <location>
        <begin position="207"/>
        <end position="224"/>
    </location>
</feature>
<dbReference type="PANTHER" id="PTHR42718">
    <property type="entry name" value="MAJOR FACILITATOR SUPERFAMILY MULTIDRUG TRANSPORTER MFSC"/>
    <property type="match status" value="1"/>
</dbReference>
<evidence type="ECO:0000259" key="9">
    <source>
        <dbReference type="PROSITE" id="PS50850"/>
    </source>
</evidence>
<evidence type="ECO:0000256" key="8">
    <source>
        <dbReference type="SAM" id="Phobius"/>
    </source>
</evidence>
<evidence type="ECO:0000256" key="1">
    <source>
        <dbReference type="ARBA" id="ARBA00004651"/>
    </source>
</evidence>
<sequence length="586" mass="58902">MTTADVASGTPARAGWRQWAGLAVMCLPTMLTTVDITVMFLALPHVSADLGASGVEQLWISDIYGFMIAGFLVTMGTLGDRIGRRRVLLAGAAVFVAASLLAAYATSTPMLIGARALLGVAGATVAPSVLALIRDMFPDPRQMGTAMAVWGSSIMAGVILGPVVGGLLLGAFRWGSIFLMAVPVMGLLLLTAPFLVPESRNPHAGRLDVPSVLLSLGAVLPLVYGLKELARGGPAPQAAAAILLGAACALVFVRRQRTLADPLLDLRLFGIRVLSGTMVLSLMFAFVMGGTGLVVTLFLQLVQGYSPSGVALWMVLPAVVMIVMGNVAGAVARVVRPAYLIAAGAVLAAAGMVVLTRVGASGDMPLLMTGLVMVYAGGSPITVLSPLLVMTSAPPERAGSAGSLQSTGSEFGTAMGVAVLGLVATAAYRAGVTVPDEVPGEAAQAARESISGAVLTAQRFPGQAGGELLASARDAFTSGLHVTAIVTAVVFLGLAAVALAGLRKVPPTGAAQAGGPQEAGTSPAAEAAQTAQTGAGTPGETAQTGAGTPEEAGAGRPEDDRAGRPEDAGASGQARAPEGASEMSVR</sequence>
<keyword evidence="6 8" id="KW-0472">Membrane</keyword>
<feature type="transmembrane region" description="Helical" evidence="8">
    <location>
        <begin position="63"/>
        <end position="80"/>
    </location>
</feature>
<keyword evidence="5 8" id="KW-1133">Transmembrane helix</keyword>
<reference evidence="11" key="1">
    <citation type="journal article" date="2019" name="Int. J. Syst. Evol. Microbiol.">
        <title>The Global Catalogue of Microorganisms (GCM) 10K type strain sequencing project: providing services to taxonomists for standard genome sequencing and annotation.</title>
        <authorList>
            <consortium name="The Broad Institute Genomics Platform"/>
            <consortium name="The Broad Institute Genome Sequencing Center for Infectious Disease"/>
            <person name="Wu L."/>
            <person name="Ma J."/>
        </authorList>
    </citation>
    <scope>NUCLEOTIDE SEQUENCE [LARGE SCALE GENOMIC DNA]</scope>
    <source>
        <strain evidence="11">JCM 3106</strain>
    </source>
</reference>
<feature type="transmembrane region" description="Helical" evidence="8">
    <location>
        <begin position="339"/>
        <end position="360"/>
    </location>
</feature>
<dbReference type="SUPFAM" id="SSF103473">
    <property type="entry name" value="MFS general substrate transporter"/>
    <property type="match status" value="1"/>
</dbReference>
<comment type="caution">
    <text evidence="10">The sequence shown here is derived from an EMBL/GenBank/DDBJ whole genome shotgun (WGS) entry which is preliminary data.</text>
</comment>
<keyword evidence="11" id="KW-1185">Reference proteome</keyword>
<evidence type="ECO:0000256" key="3">
    <source>
        <dbReference type="ARBA" id="ARBA00022475"/>
    </source>
</evidence>
<evidence type="ECO:0000256" key="4">
    <source>
        <dbReference type="ARBA" id="ARBA00022692"/>
    </source>
</evidence>
<dbReference type="RefSeq" id="WP_344906569.1">
    <property type="nucleotide sequence ID" value="NZ_BAAAWD010000028.1"/>
</dbReference>
<keyword evidence="3" id="KW-1003">Cell membrane</keyword>
<dbReference type="InterPro" id="IPR020846">
    <property type="entry name" value="MFS_dom"/>
</dbReference>
<evidence type="ECO:0000256" key="2">
    <source>
        <dbReference type="ARBA" id="ARBA00022448"/>
    </source>
</evidence>
<dbReference type="InterPro" id="IPR036259">
    <property type="entry name" value="MFS_trans_sf"/>
</dbReference>
<proteinExistence type="predicted"/>
<feature type="transmembrane region" description="Helical" evidence="8">
    <location>
        <begin position="112"/>
        <end position="133"/>
    </location>
</feature>
<accession>A0ABP6LFI1</accession>
<feature type="transmembrane region" description="Helical" evidence="8">
    <location>
        <begin position="411"/>
        <end position="430"/>
    </location>
</feature>
<dbReference type="Proteomes" id="UP001499930">
    <property type="component" value="Unassembled WGS sequence"/>
</dbReference>
<feature type="region of interest" description="Disordered" evidence="7">
    <location>
        <begin position="508"/>
        <end position="586"/>
    </location>
</feature>
<feature type="transmembrane region" description="Helical" evidence="8">
    <location>
        <begin position="273"/>
        <end position="299"/>
    </location>
</feature>
<dbReference type="EMBL" id="BAAAWD010000028">
    <property type="protein sequence ID" value="GAA3038560.1"/>
    <property type="molecule type" value="Genomic_DNA"/>
</dbReference>
<name>A0ABP6LFI1_9ACTN</name>
<protein>
    <submittedName>
        <fullName evidence="10">MFS transporter</fullName>
    </submittedName>
</protein>